<reference evidence="3" key="1">
    <citation type="submission" date="2016-10" db="EMBL/GenBank/DDBJ databases">
        <authorList>
            <person name="Varghese N."/>
            <person name="Submissions S."/>
        </authorList>
    </citation>
    <scope>NUCLEOTIDE SEQUENCE [LARGE SCALE GENOMIC DNA]</scope>
    <source>
        <strain evidence="3">SP</strain>
    </source>
</reference>
<evidence type="ECO:0000313" key="3">
    <source>
        <dbReference type="Proteomes" id="UP000198935"/>
    </source>
</evidence>
<keyword evidence="3" id="KW-1185">Reference proteome</keyword>
<dbReference type="STRING" id="1503961.SAMN05421736_13014"/>
<keyword evidence="1" id="KW-1133">Transmembrane helix</keyword>
<dbReference type="OrthoDB" id="2665022at2"/>
<protein>
    <submittedName>
        <fullName evidence="2">Uncharacterized protein</fullName>
    </submittedName>
</protein>
<keyword evidence="1" id="KW-0812">Transmembrane</keyword>
<proteinExistence type="predicted"/>
<feature type="transmembrane region" description="Helical" evidence="1">
    <location>
        <begin position="50"/>
        <end position="73"/>
    </location>
</feature>
<evidence type="ECO:0000313" key="2">
    <source>
        <dbReference type="EMBL" id="SDZ67555.1"/>
    </source>
</evidence>
<organism evidence="2 3">
    <name type="scientific">Evansella caseinilytica</name>
    <dbReference type="NCBI Taxonomy" id="1503961"/>
    <lineage>
        <taxon>Bacteria</taxon>
        <taxon>Bacillati</taxon>
        <taxon>Bacillota</taxon>
        <taxon>Bacilli</taxon>
        <taxon>Bacillales</taxon>
        <taxon>Bacillaceae</taxon>
        <taxon>Evansella</taxon>
    </lineage>
</organism>
<gene>
    <name evidence="2" type="ORF">SAMN05421736_13014</name>
</gene>
<dbReference type="Proteomes" id="UP000198935">
    <property type="component" value="Unassembled WGS sequence"/>
</dbReference>
<dbReference type="AlphaFoldDB" id="A0A1H3V0J3"/>
<accession>A0A1H3V0J3</accession>
<dbReference type="EMBL" id="FNPI01000030">
    <property type="protein sequence ID" value="SDZ67555.1"/>
    <property type="molecule type" value="Genomic_DNA"/>
</dbReference>
<sequence length="107" mass="12585">MDQRQQQKDISKKLNGELSHFHFSGNEEVIRKTHPKTLRDRLMRWWNKEISIPLVPLGMAALLLFSTAGAYVFSVTKKPEHEQISTIEIRTENGYWLEFNEKEAQNE</sequence>
<keyword evidence="1" id="KW-0472">Membrane</keyword>
<evidence type="ECO:0000256" key="1">
    <source>
        <dbReference type="SAM" id="Phobius"/>
    </source>
</evidence>
<name>A0A1H3V0J3_9BACI</name>